<sequence length="121" mass="13735">MSSIYALDNTSSYGGVDTDWLEDEDYHIFKINIPGMKKEDVKVLVVGGDTLQVSGTRKSSIERAYGKYHIKERPSGTFFRSFQLPGEVKENEITAVDEYGVLVVHVPKKKRLIRRIPISML</sequence>
<dbReference type="AlphaFoldDB" id="A0A8T2QRQ7"/>
<keyword evidence="6" id="KW-1185">Reference proteome</keyword>
<evidence type="ECO:0000313" key="5">
    <source>
        <dbReference type="EMBL" id="KAH7286679.1"/>
    </source>
</evidence>
<name>A0A8T2QRQ7_CERRI</name>
<dbReference type="OrthoDB" id="1431247at2759"/>
<dbReference type="InterPro" id="IPR002068">
    <property type="entry name" value="A-crystallin/Hsp20_dom"/>
</dbReference>
<evidence type="ECO:0000259" key="4">
    <source>
        <dbReference type="PROSITE" id="PS01031"/>
    </source>
</evidence>
<comment type="caution">
    <text evidence="5">The sequence shown here is derived from an EMBL/GenBank/DDBJ whole genome shotgun (WGS) entry which is preliminary data.</text>
</comment>
<dbReference type="PANTHER" id="PTHR11527">
    <property type="entry name" value="HEAT-SHOCK PROTEIN 20 FAMILY MEMBER"/>
    <property type="match status" value="1"/>
</dbReference>
<feature type="domain" description="SHSP" evidence="4">
    <location>
        <begin position="9"/>
        <end position="121"/>
    </location>
</feature>
<evidence type="ECO:0000256" key="2">
    <source>
        <dbReference type="PROSITE-ProRule" id="PRU00285"/>
    </source>
</evidence>
<evidence type="ECO:0000313" key="6">
    <source>
        <dbReference type="Proteomes" id="UP000825935"/>
    </source>
</evidence>
<evidence type="ECO:0000256" key="3">
    <source>
        <dbReference type="RuleBase" id="RU003616"/>
    </source>
</evidence>
<dbReference type="EMBL" id="CM035437">
    <property type="protein sequence ID" value="KAH7286679.1"/>
    <property type="molecule type" value="Genomic_DNA"/>
</dbReference>
<accession>A0A8T2QRQ7</accession>
<organism evidence="5 6">
    <name type="scientific">Ceratopteris richardii</name>
    <name type="common">Triangle waterfern</name>
    <dbReference type="NCBI Taxonomy" id="49495"/>
    <lineage>
        <taxon>Eukaryota</taxon>
        <taxon>Viridiplantae</taxon>
        <taxon>Streptophyta</taxon>
        <taxon>Embryophyta</taxon>
        <taxon>Tracheophyta</taxon>
        <taxon>Polypodiopsida</taxon>
        <taxon>Polypodiidae</taxon>
        <taxon>Polypodiales</taxon>
        <taxon>Pteridineae</taxon>
        <taxon>Pteridaceae</taxon>
        <taxon>Parkerioideae</taxon>
        <taxon>Ceratopteris</taxon>
    </lineage>
</organism>
<keyword evidence="1" id="KW-0346">Stress response</keyword>
<dbReference type="PROSITE" id="PS01031">
    <property type="entry name" value="SHSP"/>
    <property type="match status" value="1"/>
</dbReference>
<dbReference type="OMA" id="INRHTER"/>
<proteinExistence type="inferred from homology"/>
<gene>
    <name evidence="5" type="ORF">KP509_32G017800</name>
</gene>
<dbReference type="SUPFAM" id="SSF49764">
    <property type="entry name" value="HSP20-like chaperones"/>
    <property type="match status" value="1"/>
</dbReference>
<protein>
    <recommendedName>
        <fullName evidence="4">SHSP domain-containing protein</fullName>
    </recommendedName>
</protein>
<dbReference type="Proteomes" id="UP000825935">
    <property type="component" value="Chromosome 32"/>
</dbReference>
<comment type="similarity">
    <text evidence="2 3">Belongs to the small heat shock protein (HSP20) family.</text>
</comment>
<dbReference type="Gene3D" id="2.60.40.790">
    <property type="match status" value="1"/>
</dbReference>
<dbReference type="InterPro" id="IPR031107">
    <property type="entry name" value="Small_HSP"/>
</dbReference>
<reference evidence="5" key="1">
    <citation type="submission" date="2021-08" db="EMBL/GenBank/DDBJ databases">
        <title>WGS assembly of Ceratopteris richardii.</title>
        <authorList>
            <person name="Marchant D.B."/>
            <person name="Chen G."/>
            <person name="Jenkins J."/>
            <person name="Shu S."/>
            <person name="Leebens-Mack J."/>
            <person name="Grimwood J."/>
            <person name="Schmutz J."/>
            <person name="Soltis P."/>
            <person name="Soltis D."/>
            <person name="Chen Z.-H."/>
        </authorList>
    </citation>
    <scope>NUCLEOTIDE SEQUENCE</scope>
    <source>
        <strain evidence="5">Whitten #5841</strain>
        <tissue evidence="5">Leaf</tissue>
    </source>
</reference>
<dbReference type="Pfam" id="PF00011">
    <property type="entry name" value="HSP20"/>
    <property type="match status" value="1"/>
</dbReference>
<evidence type="ECO:0000256" key="1">
    <source>
        <dbReference type="ARBA" id="ARBA00023016"/>
    </source>
</evidence>
<dbReference type="InterPro" id="IPR008978">
    <property type="entry name" value="HSP20-like_chaperone"/>
</dbReference>